<sequence>MSAETRTSRLANRLGLPRSGSARVRPAGARINLLYLPAVLSALSALWLPPAELAYGLGAALLWGGAARLTSEGLLAEQAFRSRRRARRPALPRKLIASLALGCGTMMATLAHGATPGGALILGLITGALHLAAFGLDPLHDRIPEGDPDFAHDRVLRVVERAETELAAMRDAIATLKDRALNERLQDFEGSARHLLLLVEEDPRDLGQARRLLGVYLTGARAASERFAEVYAHRQSPADRAEYEALLDDLQGNFAARAEKMLQEDAMDMTIEIEVLRDRLRREGITSQPERTE</sequence>
<protein>
    <recommendedName>
        <fullName evidence="4">5-bromo-4-chloroindolyl phosphate hydrolysis protein</fullName>
    </recommendedName>
</protein>
<evidence type="ECO:0000256" key="1">
    <source>
        <dbReference type="SAM" id="Phobius"/>
    </source>
</evidence>
<dbReference type="RefSeq" id="WP_119838929.1">
    <property type="nucleotide sequence ID" value="NZ_CP060436.1"/>
</dbReference>
<evidence type="ECO:0000313" key="3">
    <source>
        <dbReference type="Proteomes" id="UP000283786"/>
    </source>
</evidence>
<evidence type="ECO:0008006" key="4">
    <source>
        <dbReference type="Google" id="ProtNLM"/>
    </source>
</evidence>
<feature type="transmembrane region" description="Helical" evidence="1">
    <location>
        <begin position="54"/>
        <end position="75"/>
    </location>
</feature>
<dbReference type="InterPro" id="IPR018770">
    <property type="entry name" value="ChloroindolylP_hydrolase"/>
</dbReference>
<feature type="transmembrane region" description="Helical" evidence="1">
    <location>
        <begin position="31"/>
        <end position="48"/>
    </location>
</feature>
<keyword evidence="1" id="KW-0472">Membrane</keyword>
<feature type="transmembrane region" description="Helical" evidence="1">
    <location>
        <begin position="95"/>
        <end position="113"/>
    </location>
</feature>
<keyword evidence="1" id="KW-1133">Transmembrane helix</keyword>
<accession>A0A418SH61</accession>
<keyword evidence="1" id="KW-0812">Transmembrane</keyword>
<keyword evidence="3" id="KW-1185">Reference proteome</keyword>
<dbReference type="KEGG" id="palw:PSAL_016290"/>
<dbReference type="EMBL" id="CP060436">
    <property type="protein sequence ID" value="QPM90391.1"/>
    <property type="molecule type" value="Genomic_DNA"/>
</dbReference>
<dbReference type="AlphaFoldDB" id="A0A418SH61"/>
<evidence type="ECO:0000313" key="2">
    <source>
        <dbReference type="EMBL" id="QPM90391.1"/>
    </source>
</evidence>
<organism evidence="2 3">
    <name type="scientific">Pseudooceanicola algae</name>
    <dbReference type="NCBI Taxonomy" id="1537215"/>
    <lineage>
        <taxon>Bacteria</taxon>
        <taxon>Pseudomonadati</taxon>
        <taxon>Pseudomonadota</taxon>
        <taxon>Alphaproteobacteria</taxon>
        <taxon>Rhodobacterales</taxon>
        <taxon>Paracoccaceae</taxon>
        <taxon>Pseudooceanicola</taxon>
    </lineage>
</organism>
<dbReference type="Pfam" id="PF10112">
    <property type="entry name" value="Halogen_Hydrol"/>
    <property type="match status" value="1"/>
</dbReference>
<name>A0A418SH61_9RHOB</name>
<dbReference type="OrthoDB" id="7375296at2"/>
<gene>
    <name evidence="2" type="ORF">PSAL_016290</name>
</gene>
<dbReference type="Proteomes" id="UP000283786">
    <property type="component" value="Chromosome"/>
</dbReference>
<reference evidence="2 3" key="1">
    <citation type="submission" date="2020-08" db="EMBL/GenBank/DDBJ databases">
        <title>Genome sequence of Rhodobacteraceae bacterium Lw-13e.</title>
        <authorList>
            <person name="Poehlein A."/>
            <person name="Wolter L."/>
            <person name="Daniel R."/>
            <person name="Brinkhoff T."/>
        </authorList>
    </citation>
    <scope>NUCLEOTIDE SEQUENCE [LARGE SCALE GENOMIC DNA]</scope>
    <source>
        <strain evidence="2 3">Lw-13e</strain>
    </source>
</reference>
<proteinExistence type="predicted"/>